<dbReference type="EMBL" id="JH600070">
    <property type="protein sequence ID" value="EIJ42494.1"/>
    <property type="molecule type" value="Genomic_DNA"/>
</dbReference>
<comment type="similarity">
    <text evidence="1 4">Belongs to the glycosyl hydrolase 26 family.</text>
</comment>
<keyword evidence="3 4" id="KW-0326">Glycosidase</keyword>
<dbReference type="Gene3D" id="3.20.20.80">
    <property type="entry name" value="Glycosidases"/>
    <property type="match status" value="1"/>
</dbReference>
<feature type="signal peptide" evidence="5">
    <location>
        <begin position="1"/>
        <end position="25"/>
    </location>
</feature>
<evidence type="ECO:0000256" key="2">
    <source>
        <dbReference type="ARBA" id="ARBA00022801"/>
    </source>
</evidence>
<dbReference type="STRING" id="395493.BegalDRAFT_1615"/>
<feature type="active site" description="Proton donor" evidence="4">
    <location>
        <position position="254"/>
    </location>
</feature>
<dbReference type="GO" id="GO:0016985">
    <property type="term" value="F:mannan endo-1,4-beta-mannosidase activity"/>
    <property type="evidence" value="ECO:0007669"/>
    <property type="project" value="InterPro"/>
</dbReference>
<evidence type="ECO:0000256" key="5">
    <source>
        <dbReference type="SAM" id="SignalP"/>
    </source>
</evidence>
<gene>
    <name evidence="7" type="ORF">BegalDRAFT_1615</name>
</gene>
<feature type="active site" description="Nucleophile" evidence="4">
    <location>
        <position position="407"/>
    </location>
</feature>
<evidence type="ECO:0000259" key="6">
    <source>
        <dbReference type="PROSITE" id="PS51764"/>
    </source>
</evidence>
<protein>
    <submittedName>
        <fullName evidence="7">Beta-mannanase</fullName>
    </submittedName>
</protein>
<reference evidence="7 8" key="1">
    <citation type="submission" date="2011-11" db="EMBL/GenBank/DDBJ databases">
        <title>Improved High-Quality Draft sequence of Beggiatoa alba B18lD.</title>
        <authorList>
            <consortium name="US DOE Joint Genome Institute"/>
            <person name="Lucas S."/>
            <person name="Han J."/>
            <person name="Lapidus A."/>
            <person name="Cheng J.-F."/>
            <person name="Goodwin L."/>
            <person name="Pitluck S."/>
            <person name="Peters L."/>
            <person name="Mikhailova N."/>
            <person name="Held B."/>
            <person name="Detter J.C."/>
            <person name="Han C."/>
            <person name="Tapia R."/>
            <person name="Land M."/>
            <person name="Hauser L."/>
            <person name="Kyrpides N."/>
            <person name="Ivanova N."/>
            <person name="Pagani I."/>
            <person name="Samuel K."/>
            <person name="Teske A."/>
            <person name="Mueller J."/>
            <person name="Woyke T."/>
        </authorList>
    </citation>
    <scope>NUCLEOTIDE SEQUENCE [LARGE SCALE GENOMIC DNA]</scope>
    <source>
        <strain evidence="7 8">B18LD</strain>
    </source>
</reference>
<keyword evidence="2 4" id="KW-0378">Hydrolase</keyword>
<dbReference type="PANTHER" id="PTHR40079:SF4">
    <property type="entry name" value="GH26 DOMAIN-CONTAINING PROTEIN-RELATED"/>
    <property type="match status" value="1"/>
</dbReference>
<dbReference type="SUPFAM" id="SSF51445">
    <property type="entry name" value="(Trans)glycosidases"/>
    <property type="match status" value="1"/>
</dbReference>
<dbReference type="HOGENOM" id="CLU_551716_0_0_6"/>
<evidence type="ECO:0000256" key="3">
    <source>
        <dbReference type="ARBA" id="ARBA00023295"/>
    </source>
</evidence>
<accession>I3CFV1</accession>
<dbReference type="PROSITE" id="PS51764">
    <property type="entry name" value="GH26"/>
    <property type="match status" value="1"/>
</dbReference>
<evidence type="ECO:0000256" key="4">
    <source>
        <dbReference type="PROSITE-ProRule" id="PRU01100"/>
    </source>
</evidence>
<dbReference type="AlphaFoldDB" id="I3CFV1"/>
<dbReference type="SMR" id="I3CFV1"/>
<evidence type="ECO:0000313" key="7">
    <source>
        <dbReference type="EMBL" id="EIJ42494.1"/>
    </source>
</evidence>
<sequence>MKNNQFLFFIMLLVPLCSISPQIQAKYAEAFPCEGRATYSLSEQALILPFVDKTRDEVMQMRLQLTKADPFVFTVDNSATTVATPNPWPDIESCHAKVVYDITGQVQLLVPFVDIPEANVIYQALLTQSSDDTFTLVHLKEVRLNRLEPLTGAYFGANIDWTNASVQGTNDSFGLNLNAFVRFETFPISDEDGQWLDQSIEQIKNTGTGAMMILTLEPHAGLSVVTAEEAEKLAQRLKGYNDMGVPVLVRFAHEMNGSWYSWSQQPLEYIRAFRAIAEAIHRVTTNSAMLWAPNNGGGYPFTGGVYEAKPTASDFHLLDTNGNGVLDKADDSYAPYYPGDDAVDWVGMSLYHWGSAYPWGENEIPEHGKFIAQLTGRYVGYSGDESIVPDFYGIYAEGKNKPLAIPETAALFVPDGQGADEEQLIKQLWWRQVFDPTYRELYPKIKLISWFDWSKTESEIGNRLVNWRIGHDGYLTYMFTEDLFRSGVGIFIRK</sequence>
<dbReference type="InterPro" id="IPR000805">
    <property type="entry name" value="Glyco_hydro_26"/>
</dbReference>
<evidence type="ECO:0000313" key="8">
    <source>
        <dbReference type="Proteomes" id="UP000005744"/>
    </source>
</evidence>
<organism evidence="7 8">
    <name type="scientific">Beggiatoa alba B18LD</name>
    <dbReference type="NCBI Taxonomy" id="395493"/>
    <lineage>
        <taxon>Bacteria</taxon>
        <taxon>Pseudomonadati</taxon>
        <taxon>Pseudomonadota</taxon>
        <taxon>Gammaproteobacteria</taxon>
        <taxon>Thiotrichales</taxon>
        <taxon>Thiotrichaceae</taxon>
        <taxon>Beggiatoa</taxon>
    </lineage>
</organism>
<dbReference type="Pfam" id="PF02156">
    <property type="entry name" value="Glyco_hydro_26"/>
    <property type="match status" value="1"/>
</dbReference>
<proteinExistence type="inferred from homology"/>
<dbReference type="PANTHER" id="PTHR40079">
    <property type="entry name" value="MANNAN ENDO-1,4-BETA-MANNOSIDASE E-RELATED"/>
    <property type="match status" value="1"/>
</dbReference>
<dbReference type="InterPro" id="IPR017853">
    <property type="entry name" value="GH"/>
</dbReference>
<feature type="chain" id="PRO_5003668873" evidence="5">
    <location>
        <begin position="26"/>
        <end position="494"/>
    </location>
</feature>
<evidence type="ECO:0000256" key="1">
    <source>
        <dbReference type="ARBA" id="ARBA00007754"/>
    </source>
</evidence>
<dbReference type="RefSeq" id="WP_002685494.1">
    <property type="nucleotide sequence ID" value="NZ_JH600070.1"/>
</dbReference>
<keyword evidence="5" id="KW-0732">Signal</keyword>
<keyword evidence="8" id="KW-1185">Reference proteome</keyword>
<dbReference type="eggNOG" id="COG4124">
    <property type="taxonomic scope" value="Bacteria"/>
</dbReference>
<dbReference type="OrthoDB" id="9816550at2"/>
<name>I3CFV1_9GAMM</name>
<dbReference type="Proteomes" id="UP000005744">
    <property type="component" value="Unassembled WGS sequence"/>
</dbReference>
<dbReference type="GO" id="GO:0006080">
    <property type="term" value="P:substituted mannan metabolic process"/>
    <property type="evidence" value="ECO:0007669"/>
    <property type="project" value="InterPro"/>
</dbReference>
<feature type="domain" description="GH26" evidence="6">
    <location>
        <begin position="128"/>
        <end position="486"/>
    </location>
</feature>
<dbReference type="InterPro" id="IPR022790">
    <property type="entry name" value="GH26_dom"/>
</dbReference>